<dbReference type="EMBL" id="LAHO01000002">
    <property type="protein sequence ID" value="KKO46805.1"/>
    <property type="molecule type" value="Genomic_DNA"/>
</dbReference>
<reference evidence="2 3" key="1">
    <citation type="submission" date="2015-03" db="EMBL/GenBank/DDBJ databases">
        <title>Draft genome sequences of two protease-producing strains of Arsukibacterium isolated from two cold and alkaline environments.</title>
        <authorList>
            <person name="Lylloff J.E."/>
            <person name="Skov L.B."/>
            <person name="Jepsen M."/>
            <person name="Hallin P.F."/>
            <person name="Sorensen S.J."/>
            <person name="Stougaard P."/>
            <person name="Glaring M.A."/>
        </authorList>
    </citation>
    <scope>NUCLEOTIDE SEQUENCE [LARGE SCALE GENOMIC DNA]</scope>
    <source>
        <strain evidence="2 3">GCM72</strain>
    </source>
</reference>
<dbReference type="RefSeq" id="WP_046556052.1">
    <property type="nucleotide sequence ID" value="NZ_LAHO01000002.1"/>
</dbReference>
<comment type="caution">
    <text evidence="2">The sequence shown here is derived from an EMBL/GenBank/DDBJ whole genome shotgun (WGS) entry which is preliminary data.</text>
</comment>
<evidence type="ECO:0000313" key="2">
    <source>
        <dbReference type="EMBL" id="KKO46805.1"/>
    </source>
</evidence>
<gene>
    <name evidence="2" type="ORF">WG68_02330</name>
</gene>
<protein>
    <submittedName>
        <fullName evidence="2">Uncharacterized protein</fullName>
    </submittedName>
</protein>
<sequence length="105" mass="11197">MRWLSSFAILVYLSLLCSPQALAVHDSRLSPLADTQLQALNPALYYYTASSITDHDDSPPVALFSAITANAYCTVPPAQASVSASLSKVCYSAHPARAPPVFSSH</sequence>
<accession>A0A0M2VB08</accession>
<dbReference type="Proteomes" id="UP000034228">
    <property type="component" value="Unassembled WGS sequence"/>
</dbReference>
<organism evidence="2 3">
    <name type="scientific">Arsukibacterium ikkense</name>
    <dbReference type="NCBI Taxonomy" id="336831"/>
    <lineage>
        <taxon>Bacteria</taxon>
        <taxon>Pseudomonadati</taxon>
        <taxon>Pseudomonadota</taxon>
        <taxon>Gammaproteobacteria</taxon>
        <taxon>Chromatiales</taxon>
        <taxon>Chromatiaceae</taxon>
        <taxon>Arsukibacterium</taxon>
    </lineage>
</organism>
<feature type="chain" id="PRO_5005644547" evidence="1">
    <location>
        <begin position="24"/>
        <end position="105"/>
    </location>
</feature>
<keyword evidence="3" id="KW-1185">Reference proteome</keyword>
<name>A0A0M2VB08_9GAMM</name>
<proteinExistence type="predicted"/>
<dbReference type="STRING" id="336831.WG68_02330"/>
<evidence type="ECO:0000313" key="3">
    <source>
        <dbReference type="Proteomes" id="UP000034228"/>
    </source>
</evidence>
<feature type="signal peptide" evidence="1">
    <location>
        <begin position="1"/>
        <end position="23"/>
    </location>
</feature>
<dbReference type="OrthoDB" id="5772532at2"/>
<dbReference type="AlphaFoldDB" id="A0A0M2VB08"/>
<keyword evidence="1" id="KW-0732">Signal</keyword>
<evidence type="ECO:0000256" key="1">
    <source>
        <dbReference type="SAM" id="SignalP"/>
    </source>
</evidence>